<dbReference type="InterPro" id="IPR051070">
    <property type="entry name" value="NF-kappa-B_inhibitor"/>
</dbReference>
<dbReference type="SUPFAM" id="SSF48403">
    <property type="entry name" value="Ankyrin repeat"/>
    <property type="match status" value="1"/>
</dbReference>
<feature type="repeat" description="ANK" evidence="3">
    <location>
        <begin position="52"/>
        <end position="84"/>
    </location>
</feature>
<evidence type="ECO:0000313" key="5">
    <source>
        <dbReference type="Proteomes" id="UP001153618"/>
    </source>
</evidence>
<dbReference type="PANTHER" id="PTHR46680:SF3">
    <property type="entry name" value="NF-KAPPA-B INHIBITOR CACTUS"/>
    <property type="match status" value="1"/>
</dbReference>
<dbReference type="PRINTS" id="PR01415">
    <property type="entry name" value="ANKYRIN"/>
</dbReference>
<evidence type="ECO:0008006" key="6">
    <source>
        <dbReference type="Google" id="ProtNLM"/>
    </source>
</evidence>
<dbReference type="Pfam" id="PF12796">
    <property type="entry name" value="Ank_2"/>
    <property type="match status" value="1"/>
</dbReference>
<evidence type="ECO:0000256" key="1">
    <source>
        <dbReference type="ARBA" id="ARBA00022737"/>
    </source>
</evidence>
<sequence length="143" mass="15710">MTRLLLERGADPLHHDRNGLTALHWAALERTGAVAQLIIQKAAPNLEKIDENGLSALHHAAYWGNRRMVSRLLKMGCDPNRRSHAGWCPIHQAVHGGHLEIIDLLLDRGADVNASEHIGIPPLRLALTMGNQVIIDRLLEAGA</sequence>
<dbReference type="SMART" id="SM00248">
    <property type="entry name" value="ANK"/>
    <property type="match status" value="3"/>
</dbReference>
<protein>
    <recommendedName>
        <fullName evidence="6">Ankyrin repeat protein</fullName>
    </recommendedName>
</protein>
<dbReference type="OrthoDB" id="341259at2759"/>
<dbReference type="PROSITE" id="PS50297">
    <property type="entry name" value="ANK_REP_REGION"/>
    <property type="match status" value="3"/>
</dbReference>
<dbReference type="Proteomes" id="UP001153618">
    <property type="component" value="Unassembled WGS sequence"/>
</dbReference>
<evidence type="ECO:0000256" key="2">
    <source>
        <dbReference type="ARBA" id="ARBA00023043"/>
    </source>
</evidence>
<dbReference type="EMBL" id="CAJVOS010000044">
    <property type="protein sequence ID" value="CAG8190709.1"/>
    <property type="molecule type" value="Genomic_DNA"/>
</dbReference>
<feature type="repeat" description="ANK" evidence="3">
    <location>
        <begin position="118"/>
        <end position="143"/>
    </location>
</feature>
<evidence type="ECO:0000313" key="4">
    <source>
        <dbReference type="EMBL" id="CAG8190709.1"/>
    </source>
</evidence>
<organism evidence="4 5">
    <name type="scientific">Penicillium olsonii</name>
    <dbReference type="NCBI Taxonomy" id="99116"/>
    <lineage>
        <taxon>Eukaryota</taxon>
        <taxon>Fungi</taxon>
        <taxon>Dikarya</taxon>
        <taxon>Ascomycota</taxon>
        <taxon>Pezizomycotina</taxon>
        <taxon>Eurotiomycetes</taxon>
        <taxon>Eurotiomycetidae</taxon>
        <taxon>Eurotiales</taxon>
        <taxon>Aspergillaceae</taxon>
        <taxon>Penicillium</taxon>
    </lineage>
</organism>
<reference evidence="4" key="1">
    <citation type="submission" date="2021-07" db="EMBL/GenBank/DDBJ databases">
        <authorList>
            <person name="Branca A.L. A."/>
        </authorList>
    </citation>
    <scope>NUCLEOTIDE SEQUENCE</scope>
</reference>
<gene>
    <name evidence="4" type="ORF">POLS_LOCUS7237</name>
</gene>
<keyword evidence="5" id="KW-1185">Reference proteome</keyword>
<keyword evidence="2 3" id="KW-0040">ANK repeat</keyword>
<evidence type="ECO:0000256" key="3">
    <source>
        <dbReference type="PROSITE-ProRule" id="PRU00023"/>
    </source>
</evidence>
<proteinExistence type="predicted"/>
<dbReference type="Gene3D" id="1.25.40.20">
    <property type="entry name" value="Ankyrin repeat-containing domain"/>
    <property type="match status" value="1"/>
</dbReference>
<dbReference type="InterPro" id="IPR036770">
    <property type="entry name" value="Ankyrin_rpt-contain_sf"/>
</dbReference>
<comment type="caution">
    <text evidence="4">The sequence shown here is derived from an EMBL/GenBank/DDBJ whole genome shotgun (WGS) entry which is preliminary data.</text>
</comment>
<accession>A0A9W4I107</accession>
<keyword evidence="1" id="KW-0677">Repeat</keyword>
<dbReference type="AlphaFoldDB" id="A0A9W4I107"/>
<dbReference type="PROSITE" id="PS50088">
    <property type="entry name" value="ANK_REPEAT"/>
    <property type="match status" value="3"/>
</dbReference>
<dbReference type="PANTHER" id="PTHR46680">
    <property type="entry name" value="NF-KAPPA-B INHIBITOR ALPHA"/>
    <property type="match status" value="1"/>
</dbReference>
<dbReference type="Pfam" id="PF00023">
    <property type="entry name" value="Ank"/>
    <property type="match status" value="1"/>
</dbReference>
<feature type="repeat" description="ANK" evidence="3">
    <location>
        <begin position="85"/>
        <end position="117"/>
    </location>
</feature>
<name>A0A9W4I107_PENOL</name>
<dbReference type="InterPro" id="IPR002110">
    <property type="entry name" value="Ankyrin_rpt"/>
</dbReference>